<dbReference type="SMART" id="SM00312">
    <property type="entry name" value="PX"/>
    <property type="match status" value="1"/>
</dbReference>
<dbReference type="Proteomes" id="UP001209878">
    <property type="component" value="Unassembled WGS sequence"/>
</dbReference>
<dbReference type="PANTHER" id="PTHR12431">
    <property type="entry name" value="SORTING NEXIN 17 AND 27"/>
    <property type="match status" value="1"/>
</dbReference>
<dbReference type="InterPro" id="IPR028666">
    <property type="entry name" value="SNX17_FERM_N"/>
</dbReference>
<dbReference type="Gene3D" id="3.30.1520.10">
    <property type="entry name" value="Phox-like domain"/>
    <property type="match status" value="1"/>
</dbReference>
<dbReference type="PROSITE" id="PS50195">
    <property type="entry name" value="PX"/>
    <property type="match status" value="1"/>
</dbReference>
<dbReference type="PANTHER" id="PTHR12431:SF14">
    <property type="entry name" value="LD15323P"/>
    <property type="match status" value="1"/>
</dbReference>
<dbReference type="Pfam" id="PF21273">
    <property type="entry name" value="SNX17-27-31_F1_FERM"/>
    <property type="match status" value="2"/>
</dbReference>
<evidence type="ECO:0000256" key="4">
    <source>
        <dbReference type="ARBA" id="ARBA00022927"/>
    </source>
</evidence>
<keyword evidence="4" id="KW-0653">Protein transport</keyword>
<evidence type="ECO:0000259" key="5">
    <source>
        <dbReference type="PROSITE" id="PS50195"/>
    </source>
</evidence>
<reference evidence="6" key="1">
    <citation type="journal article" date="2023" name="Mol. Biol. Evol.">
        <title>Third-Generation Sequencing Reveals the Adaptive Role of the Epigenome in Three Deep-Sea Polychaetes.</title>
        <authorList>
            <person name="Perez M."/>
            <person name="Aroh O."/>
            <person name="Sun Y."/>
            <person name="Lan Y."/>
            <person name="Juniper S.K."/>
            <person name="Young C.R."/>
            <person name="Angers B."/>
            <person name="Qian P.Y."/>
        </authorList>
    </citation>
    <scope>NUCLEOTIDE SEQUENCE</scope>
    <source>
        <strain evidence="6">R07B-5</strain>
    </source>
</reference>
<evidence type="ECO:0000313" key="6">
    <source>
        <dbReference type="EMBL" id="KAK2192521.1"/>
    </source>
</evidence>
<feature type="domain" description="PX" evidence="5">
    <location>
        <begin position="1"/>
        <end position="109"/>
    </location>
</feature>
<dbReference type="InterPro" id="IPR036871">
    <property type="entry name" value="PX_dom_sf"/>
</dbReference>
<dbReference type="GO" id="GO:0035091">
    <property type="term" value="F:phosphatidylinositol binding"/>
    <property type="evidence" value="ECO:0007669"/>
    <property type="project" value="InterPro"/>
</dbReference>
<dbReference type="GO" id="GO:0030659">
    <property type="term" value="C:cytoplasmic vesicle membrane"/>
    <property type="evidence" value="ECO:0007669"/>
    <property type="project" value="UniProtKB-SubCell"/>
</dbReference>
<dbReference type="GO" id="GO:0006886">
    <property type="term" value="P:intracellular protein transport"/>
    <property type="evidence" value="ECO:0007669"/>
    <property type="project" value="TreeGrafter"/>
</dbReference>
<dbReference type="Pfam" id="PF18116">
    <property type="entry name" value="SNX17_FERM_C"/>
    <property type="match status" value="1"/>
</dbReference>
<gene>
    <name evidence="6" type="ORF">NP493_28g03019</name>
</gene>
<sequence length="467" mass="53014">MMHFSIPDTAEHIDASGGSFTVFNIHINGVPHCSVRYRQFHNFFEELKREFGTNAIPPFPPKKLFSLTAPQLEERRLGLERFVQQISQEHTIATSNTFNHFLLMAQQETLKEKSENVALDVYLMNGNKLTVNIVSTDQRDDVLEAVAAKLDLAEELVYYFGLFLVKKEAKHENEMAQSEYCMERSGTVGMECSGTVGMERSGTVGMEAVAQWAWSAVAQWAWSAVAQCAGAADSQLRESTFKSCANPKGGAICWSVVSHTLLVVAVVRKLQEFESPYISLKAANRSQPHGIVLRKSYWDASYDDDLIDDRIALNLLYIQAVSDIERDWIIPSKEQQKQLSLLRQRGSKKEFLQLARTVKFYGYLQFRPCHTDFSSASQVLISAGNKELVFRHQATGDVKEVTFRVTRMRCWRITSTVLDEDLEAGDRTSPTDPLPCRLELAFEYLFGKDNLKWVTVKSDQVSDRHER</sequence>
<dbReference type="CDD" id="cd16121">
    <property type="entry name" value="FERM_F1_SNX17"/>
    <property type="match status" value="1"/>
</dbReference>
<dbReference type="InterPro" id="IPR011993">
    <property type="entry name" value="PH-like_dom_sf"/>
</dbReference>
<keyword evidence="7" id="KW-1185">Reference proteome</keyword>
<dbReference type="FunFam" id="1.20.80.60:FF:000001">
    <property type="entry name" value="Sorting nexin-17 isoform1"/>
    <property type="match status" value="1"/>
</dbReference>
<evidence type="ECO:0000313" key="7">
    <source>
        <dbReference type="Proteomes" id="UP001209878"/>
    </source>
</evidence>
<keyword evidence="3" id="KW-0813">Transport</keyword>
<dbReference type="GO" id="GO:0032456">
    <property type="term" value="P:endocytic recycling"/>
    <property type="evidence" value="ECO:0007669"/>
    <property type="project" value="TreeGrafter"/>
</dbReference>
<dbReference type="InterPro" id="IPR048763">
    <property type="entry name" value="SNX17-31_FERM_F1"/>
</dbReference>
<evidence type="ECO:0000256" key="1">
    <source>
        <dbReference type="ARBA" id="ARBA00004180"/>
    </source>
</evidence>
<proteinExistence type="inferred from homology"/>
<evidence type="ECO:0000256" key="2">
    <source>
        <dbReference type="ARBA" id="ARBA00010883"/>
    </source>
</evidence>
<dbReference type="Gene3D" id="1.20.80.60">
    <property type="match status" value="1"/>
</dbReference>
<dbReference type="Gene3D" id="2.30.29.30">
    <property type="entry name" value="Pleckstrin-homology domain (PH domain)/Phosphotyrosine-binding domain (PTB)"/>
    <property type="match status" value="1"/>
</dbReference>
<name>A0AAD9UKB6_RIDPI</name>
<dbReference type="AlphaFoldDB" id="A0AAD9UKB6"/>
<protein>
    <recommendedName>
        <fullName evidence="5">PX domain-containing protein</fullName>
    </recommendedName>
</protein>
<comment type="subcellular location">
    <subcellularLocation>
        <location evidence="1">Cytoplasmic vesicle membrane</location>
        <topology evidence="1">Peripheral membrane protein</topology>
        <orientation evidence="1">Cytoplasmic side</orientation>
    </subcellularLocation>
</comment>
<comment type="caution">
    <text evidence="6">The sequence shown here is derived from an EMBL/GenBank/DDBJ whole genome shotgun (WGS) entry which is preliminary data.</text>
</comment>
<dbReference type="GO" id="GO:0005769">
    <property type="term" value="C:early endosome"/>
    <property type="evidence" value="ECO:0007669"/>
    <property type="project" value="TreeGrafter"/>
</dbReference>
<dbReference type="SUPFAM" id="SSF64268">
    <property type="entry name" value="PX domain"/>
    <property type="match status" value="1"/>
</dbReference>
<organism evidence="6 7">
    <name type="scientific">Ridgeia piscesae</name>
    <name type="common">Tubeworm</name>
    <dbReference type="NCBI Taxonomy" id="27915"/>
    <lineage>
        <taxon>Eukaryota</taxon>
        <taxon>Metazoa</taxon>
        <taxon>Spiralia</taxon>
        <taxon>Lophotrochozoa</taxon>
        <taxon>Annelida</taxon>
        <taxon>Polychaeta</taxon>
        <taxon>Sedentaria</taxon>
        <taxon>Canalipalpata</taxon>
        <taxon>Sabellida</taxon>
        <taxon>Siboglinidae</taxon>
        <taxon>Ridgeia</taxon>
    </lineage>
</organism>
<accession>A0AAD9UKB6</accession>
<evidence type="ECO:0000256" key="3">
    <source>
        <dbReference type="ARBA" id="ARBA00022448"/>
    </source>
</evidence>
<comment type="similarity">
    <text evidence="2">Belongs to the sorting nexin family.</text>
</comment>
<dbReference type="CDD" id="cd06885">
    <property type="entry name" value="PX_SNX17_31"/>
    <property type="match status" value="1"/>
</dbReference>
<dbReference type="Pfam" id="PF00787">
    <property type="entry name" value="PX"/>
    <property type="match status" value="1"/>
</dbReference>
<dbReference type="Pfam" id="PF21271">
    <property type="entry name" value="SNX17-31_F2_FERM"/>
    <property type="match status" value="1"/>
</dbReference>
<dbReference type="Gene3D" id="3.10.20.90">
    <property type="entry name" value="Phosphatidylinositol 3-kinase Catalytic Subunit, Chain A, domain 1"/>
    <property type="match status" value="2"/>
</dbReference>
<dbReference type="FunFam" id="3.30.1520.10:FF:000008">
    <property type="entry name" value="Sorting nexin-17 isoform1"/>
    <property type="match status" value="1"/>
</dbReference>
<dbReference type="InterPro" id="IPR048767">
    <property type="entry name" value="SNX17-31_FERM_F2"/>
</dbReference>
<dbReference type="EMBL" id="JAODUO010000028">
    <property type="protein sequence ID" value="KAK2192521.1"/>
    <property type="molecule type" value="Genomic_DNA"/>
</dbReference>
<dbReference type="InterPro" id="IPR040842">
    <property type="entry name" value="SNX17/31_FERM"/>
</dbReference>
<dbReference type="InterPro" id="IPR001683">
    <property type="entry name" value="PX_dom"/>
</dbReference>